<feature type="compositionally biased region" description="Polar residues" evidence="2">
    <location>
        <begin position="137"/>
        <end position="148"/>
    </location>
</feature>
<evidence type="ECO:0000256" key="1">
    <source>
        <dbReference type="SAM" id="Coils"/>
    </source>
</evidence>
<dbReference type="EMBL" id="CAMPGE010011591">
    <property type="protein sequence ID" value="CAI2370414.1"/>
    <property type="molecule type" value="Genomic_DNA"/>
</dbReference>
<feature type="region of interest" description="Disordered" evidence="2">
    <location>
        <begin position="1"/>
        <end position="21"/>
    </location>
</feature>
<sequence length="372" mass="44197">MREKNYHPILNTPAKEKKRPMSSNPCYATDWSIANEEYFRALSDYKKCTPDKSRGCSLIETLENGKNNAKILLRIEENDIEVPRKTLYLIDKIIRDWSQKKMLSLENLQEIFQELQIMKREKPKSPPKRSNSRKKSQTSPPKNKQNTILQLGLTHKEWSYQKKVEEKIKNILIDEEKRILAMTITHGKQELSKALLTGEEAYSQWLAKKEAEDEHKRAFKQHNRLVKKQEKKMKKEAAEEGYKIWLQKIAGRERKDRKLKRAERTRKRQEHAAKLMNTTSKEEVIFALKKWETLKVMTKAQERKRRKQKLSKIKKLEKAQRYSRKNEDEILCYHKNKGRKKRVSVKPEPGPRETMIAQSTNFYNYEIANDSI</sequence>
<protein>
    <submittedName>
        <fullName evidence="3">Uncharacterized protein</fullName>
    </submittedName>
</protein>
<gene>
    <name evidence="3" type="ORF">ECRASSUSDP1_LOCUS11726</name>
</gene>
<keyword evidence="4" id="KW-1185">Reference proteome</keyword>
<dbReference type="Proteomes" id="UP001295684">
    <property type="component" value="Unassembled WGS sequence"/>
</dbReference>
<accession>A0AAD1USD8</accession>
<feature type="coiled-coil region" evidence="1">
    <location>
        <begin position="208"/>
        <end position="272"/>
    </location>
</feature>
<evidence type="ECO:0000313" key="4">
    <source>
        <dbReference type="Proteomes" id="UP001295684"/>
    </source>
</evidence>
<organism evidence="3 4">
    <name type="scientific">Euplotes crassus</name>
    <dbReference type="NCBI Taxonomy" id="5936"/>
    <lineage>
        <taxon>Eukaryota</taxon>
        <taxon>Sar</taxon>
        <taxon>Alveolata</taxon>
        <taxon>Ciliophora</taxon>
        <taxon>Intramacronucleata</taxon>
        <taxon>Spirotrichea</taxon>
        <taxon>Hypotrichia</taxon>
        <taxon>Euplotida</taxon>
        <taxon>Euplotidae</taxon>
        <taxon>Moneuplotes</taxon>
    </lineage>
</organism>
<feature type="region of interest" description="Disordered" evidence="2">
    <location>
        <begin position="117"/>
        <end position="148"/>
    </location>
</feature>
<evidence type="ECO:0000256" key="2">
    <source>
        <dbReference type="SAM" id="MobiDB-lite"/>
    </source>
</evidence>
<feature type="compositionally biased region" description="Basic residues" evidence="2">
    <location>
        <begin position="125"/>
        <end position="136"/>
    </location>
</feature>
<reference evidence="3" key="1">
    <citation type="submission" date="2023-07" db="EMBL/GenBank/DDBJ databases">
        <authorList>
            <consortium name="AG Swart"/>
            <person name="Singh M."/>
            <person name="Singh A."/>
            <person name="Seah K."/>
            <person name="Emmerich C."/>
        </authorList>
    </citation>
    <scope>NUCLEOTIDE SEQUENCE</scope>
    <source>
        <strain evidence="3">DP1</strain>
    </source>
</reference>
<evidence type="ECO:0000313" key="3">
    <source>
        <dbReference type="EMBL" id="CAI2370414.1"/>
    </source>
</evidence>
<comment type="caution">
    <text evidence="3">The sequence shown here is derived from an EMBL/GenBank/DDBJ whole genome shotgun (WGS) entry which is preliminary data.</text>
</comment>
<name>A0AAD1USD8_EUPCR</name>
<keyword evidence="1" id="KW-0175">Coiled coil</keyword>
<proteinExistence type="predicted"/>
<dbReference type="AlphaFoldDB" id="A0AAD1USD8"/>